<evidence type="ECO:0000313" key="2">
    <source>
        <dbReference type="EMBL" id="MDI6452726.1"/>
    </source>
</evidence>
<dbReference type="EMBL" id="JASCXW010000009">
    <property type="protein sequence ID" value="MDI6452726.1"/>
    <property type="molecule type" value="Genomic_DNA"/>
</dbReference>
<feature type="transmembrane region" description="Helical" evidence="1">
    <location>
        <begin position="107"/>
        <end position="129"/>
    </location>
</feature>
<protein>
    <recommendedName>
        <fullName evidence="4">DUF2335 domain-containing protein</fullName>
    </recommendedName>
</protein>
<dbReference type="AlphaFoldDB" id="A0AAW6U9H3"/>
<evidence type="ECO:0000313" key="3">
    <source>
        <dbReference type="Proteomes" id="UP001431532"/>
    </source>
</evidence>
<dbReference type="Proteomes" id="UP001431532">
    <property type="component" value="Unassembled WGS sequence"/>
</dbReference>
<feature type="transmembrane region" description="Helical" evidence="1">
    <location>
        <begin position="135"/>
        <end position="160"/>
    </location>
</feature>
<accession>A0AAW6U9H3</accession>
<keyword evidence="1" id="KW-0812">Transmembrane</keyword>
<evidence type="ECO:0008006" key="4">
    <source>
        <dbReference type="Google" id="ProtNLM"/>
    </source>
</evidence>
<reference evidence="2" key="1">
    <citation type="submission" date="2023-05" db="EMBL/GenBank/DDBJ databases">
        <title>Mariniplasma microaerophilum sp. nov., a novel anaerobic mollicute isolated from terrestrial mud volcano, Taman Peninsula, Russia.</title>
        <authorList>
            <person name="Khomyakova M.A."/>
            <person name="Merkel A.Y."/>
            <person name="Slobodkin A.I."/>
        </authorList>
    </citation>
    <scope>NUCLEOTIDE SEQUENCE</scope>
    <source>
        <strain evidence="2">M4Ah</strain>
    </source>
</reference>
<organism evidence="2 3">
    <name type="scientific">Peloplasma aerotolerans</name>
    <dbReference type="NCBI Taxonomy" id="3044389"/>
    <lineage>
        <taxon>Bacteria</taxon>
        <taxon>Bacillati</taxon>
        <taxon>Mycoplasmatota</taxon>
        <taxon>Mollicutes</taxon>
        <taxon>Acholeplasmatales</taxon>
        <taxon>Acholeplasmataceae</taxon>
        <taxon>Peloplasma</taxon>
    </lineage>
</organism>
<gene>
    <name evidence="2" type="ORF">QJ521_04025</name>
</gene>
<keyword evidence="3" id="KW-1185">Reference proteome</keyword>
<name>A0AAW6U9H3_9MOLU</name>
<proteinExistence type="predicted"/>
<keyword evidence="1" id="KW-1133">Transmembrane helix</keyword>
<keyword evidence="1" id="KW-0472">Membrane</keyword>
<sequence>MENPAKIEDLIQQKKQELESLKQKKKDEDLIHLGLFEKKYSDSKSDEYIDSEYYRETAMYKYYKKVPLNNVTDQQIDELLSITNEIEHLKKEIKEVKGTLEPNSVAFTLKLIGILIYVVGVISAMVFLGNGGGEIGVIIIFSSFVSGTLFIGFSEIIKLLHSMNEKQK</sequence>
<dbReference type="RefSeq" id="WP_282839148.1">
    <property type="nucleotide sequence ID" value="NZ_JASCXW010000009.1"/>
</dbReference>
<comment type="caution">
    <text evidence="2">The sequence shown here is derived from an EMBL/GenBank/DDBJ whole genome shotgun (WGS) entry which is preliminary data.</text>
</comment>
<evidence type="ECO:0000256" key="1">
    <source>
        <dbReference type="SAM" id="Phobius"/>
    </source>
</evidence>